<dbReference type="SUPFAM" id="SSF48179">
    <property type="entry name" value="6-phosphogluconate dehydrogenase C-terminal domain-like"/>
    <property type="match status" value="1"/>
</dbReference>
<dbReference type="InterPro" id="IPR029036">
    <property type="entry name" value="P5CR_dimer"/>
</dbReference>
<dbReference type="Proteomes" id="UP000010310">
    <property type="component" value="Unassembled WGS sequence"/>
</dbReference>
<comment type="function">
    <text evidence="4">Catalyzes the reduction of 1-pyrroline-5-carboxylate (PCA) to L-proline.</text>
</comment>
<dbReference type="PANTHER" id="PTHR11645:SF0">
    <property type="entry name" value="PYRROLINE-5-CARBOXYLATE REDUCTASE 3"/>
    <property type="match status" value="1"/>
</dbReference>
<evidence type="ECO:0000259" key="6">
    <source>
        <dbReference type="Pfam" id="PF03807"/>
    </source>
</evidence>
<dbReference type="GO" id="GO:0055129">
    <property type="term" value="P:L-proline biosynthetic process"/>
    <property type="evidence" value="ECO:0007669"/>
    <property type="project" value="UniProtKB-UniRule"/>
</dbReference>
<dbReference type="UniPathway" id="UPA00098">
    <property type="reaction ID" value="UER00361"/>
</dbReference>
<comment type="catalytic activity">
    <reaction evidence="4">
        <text>L-proline + NAD(+) = (S)-1-pyrroline-5-carboxylate + NADH + 2 H(+)</text>
        <dbReference type="Rhea" id="RHEA:14105"/>
        <dbReference type="ChEBI" id="CHEBI:15378"/>
        <dbReference type="ChEBI" id="CHEBI:17388"/>
        <dbReference type="ChEBI" id="CHEBI:57540"/>
        <dbReference type="ChEBI" id="CHEBI:57945"/>
        <dbReference type="ChEBI" id="CHEBI:60039"/>
        <dbReference type="EC" id="1.5.1.2"/>
    </reaction>
</comment>
<feature type="domain" description="Pyrroline-5-carboxylate reductase dimerisation" evidence="7">
    <location>
        <begin position="153"/>
        <end position="256"/>
    </location>
</feature>
<dbReference type="Gene3D" id="3.40.50.720">
    <property type="entry name" value="NAD(P)-binding Rossmann-like Domain"/>
    <property type="match status" value="1"/>
</dbReference>
<evidence type="ECO:0000256" key="3">
    <source>
        <dbReference type="ARBA" id="ARBA00023002"/>
    </source>
</evidence>
<keyword evidence="3 4" id="KW-0560">Oxidoreductase</keyword>
<dbReference type="PIRSF" id="PIRSF000193">
    <property type="entry name" value="Pyrrol-5-carb_rd"/>
    <property type="match status" value="1"/>
</dbReference>
<dbReference type="InterPro" id="IPR000304">
    <property type="entry name" value="Pyrroline-COOH_reductase"/>
</dbReference>
<feature type="domain" description="Pyrroline-5-carboxylate reductase catalytic N-terminal" evidence="6">
    <location>
        <begin position="2"/>
        <end position="94"/>
    </location>
</feature>
<organism evidence="8 9">
    <name type="scientific">SAR86 cluster bacterium SAR86E</name>
    <dbReference type="NCBI Taxonomy" id="1208365"/>
    <lineage>
        <taxon>Bacteria</taxon>
        <taxon>Pseudomonadati</taxon>
        <taxon>Pseudomonadota</taxon>
        <taxon>Gammaproteobacteria</taxon>
        <taxon>SAR86 cluster</taxon>
    </lineage>
</organism>
<dbReference type="InterPro" id="IPR008927">
    <property type="entry name" value="6-PGluconate_DH-like_C_sf"/>
</dbReference>
<evidence type="ECO:0000313" key="9">
    <source>
        <dbReference type="Proteomes" id="UP000010310"/>
    </source>
</evidence>
<reference evidence="8 9" key="1">
    <citation type="submission" date="2012-09" db="EMBL/GenBank/DDBJ databases">
        <authorList>
            <person name="Dupont C.L."/>
            <person name="Rusch D.B."/>
            <person name="Lombardo M.-J."/>
            <person name="Novotny M."/>
            <person name="Yee-Greenbaum J."/>
            <person name="Laskin R."/>
        </authorList>
    </citation>
    <scope>NUCLEOTIDE SEQUENCE [LARGE SCALE GENOMIC DNA]</scope>
    <source>
        <strain evidence="8">SAR86E</strain>
    </source>
</reference>
<evidence type="ECO:0000256" key="5">
    <source>
        <dbReference type="PIRSR" id="PIRSR000193-1"/>
    </source>
</evidence>
<evidence type="ECO:0000313" key="8">
    <source>
        <dbReference type="EMBL" id="EKO36693.1"/>
    </source>
</evidence>
<dbReference type="InterPro" id="IPR036291">
    <property type="entry name" value="NAD(P)-bd_dom_sf"/>
</dbReference>
<keyword evidence="4" id="KW-0028">Amino-acid biosynthesis</keyword>
<evidence type="ECO:0000259" key="7">
    <source>
        <dbReference type="Pfam" id="PF14748"/>
    </source>
</evidence>
<dbReference type="Gene3D" id="1.10.3730.10">
    <property type="entry name" value="ProC C-terminal domain-like"/>
    <property type="match status" value="1"/>
</dbReference>
<dbReference type="EMBL" id="AMWX01000002">
    <property type="protein sequence ID" value="EKO36693.1"/>
    <property type="molecule type" value="Genomic_DNA"/>
</dbReference>
<dbReference type="GO" id="GO:0005737">
    <property type="term" value="C:cytoplasm"/>
    <property type="evidence" value="ECO:0007669"/>
    <property type="project" value="UniProtKB-SubCell"/>
</dbReference>
<dbReference type="EC" id="1.5.1.2" evidence="4"/>
<proteinExistence type="inferred from homology"/>
<dbReference type="STRING" id="1208365.B273_0829"/>
<comment type="similarity">
    <text evidence="1 4">Belongs to the pyrroline-5-carboxylate reductase family.</text>
</comment>
<dbReference type="SUPFAM" id="SSF51735">
    <property type="entry name" value="NAD(P)-binding Rossmann-fold domains"/>
    <property type="match status" value="1"/>
</dbReference>
<evidence type="ECO:0000256" key="4">
    <source>
        <dbReference type="HAMAP-Rule" id="MF_01925"/>
    </source>
</evidence>
<comment type="pathway">
    <text evidence="4">Amino-acid biosynthesis; L-proline biosynthesis; L-proline from L-glutamate 5-semialdehyde: step 1/1.</text>
</comment>
<dbReference type="Pfam" id="PF14748">
    <property type="entry name" value="P5CR_dimer"/>
    <property type="match status" value="1"/>
</dbReference>
<accession>K6H2F9</accession>
<protein>
    <recommendedName>
        <fullName evidence="4">Pyrroline-5-carboxylate reductase</fullName>
        <shortName evidence="4">P5C reductase</shortName>
        <shortName evidence="4">P5CR</shortName>
        <ecNumber evidence="4">1.5.1.2</ecNumber>
    </recommendedName>
    <alternativeName>
        <fullName evidence="4">PCA reductase</fullName>
    </alternativeName>
</protein>
<evidence type="ECO:0000256" key="1">
    <source>
        <dbReference type="ARBA" id="ARBA00005525"/>
    </source>
</evidence>
<sequence length="261" mass="28758">MKICFLGCGNIAQAIIDGLLNDGIQPSNIGCIERNEQRVRSLKKQDLQIVELENLASLNFDLIVLAVKPKDALSAEQSIFKHAPKAIILSVVAGIGLEKYSQPKSIIRAMPNTACAFRKGVTALYALDQNSEAFIKANSLFRKIGHVLTLQNEDEMHRFTSIIGSGQAFLFQVLNTYLEELKNISSTDQAATRLMFQDFISSLSDSFSQDSNFESLINKIKSPGGTTQAGLESLQNNNLDKILQDAFQAAEDRSIEISNEQ</sequence>
<comment type="catalytic activity">
    <reaction evidence="4">
        <text>L-proline + NADP(+) = (S)-1-pyrroline-5-carboxylate + NADPH + 2 H(+)</text>
        <dbReference type="Rhea" id="RHEA:14109"/>
        <dbReference type="ChEBI" id="CHEBI:15378"/>
        <dbReference type="ChEBI" id="CHEBI:17388"/>
        <dbReference type="ChEBI" id="CHEBI:57783"/>
        <dbReference type="ChEBI" id="CHEBI:58349"/>
        <dbReference type="ChEBI" id="CHEBI:60039"/>
        <dbReference type="EC" id="1.5.1.2"/>
    </reaction>
</comment>
<dbReference type="AlphaFoldDB" id="K6H2F9"/>
<keyword evidence="9" id="KW-1185">Reference proteome</keyword>
<dbReference type="InterPro" id="IPR028939">
    <property type="entry name" value="P5C_Rdtase_cat_N"/>
</dbReference>
<keyword evidence="2 4" id="KW-0521">NADP</keyword>
<feature type="binding site" evidence="5">
    <location>
        <begin position="66"/>
        <end position="69"/>
    </location>
    <ligand>
        <name>NADP(+)</name>
        <dbReference type="ChEBI" id="CHEBI:58349"/>
    </ligand>
</feature>
<comment type="caution">
    <text evidence="8">The sequence shown here is derived from an EMBL/GenBank/DDBJ whole genome shotgun (WGS) entry which is preliminary data.</text>
</comment>
<dbReference type="Pfam" id="PF03807">
    <property type="entry name" value="F420_oxidored"/>
    <property type="match status" value="1"/>
</dbReference>
<dbReference type="PATRIC" id="fig|1208365.4.peg.406"/>
<comment type="subcellular location">
    <subcellularLocation>
        <location evidence="4">Cytoplasm</location>
    </subcellularLocation>
</comment>
<dbReference type="PANTHER" id="PTHR11645">
    <property type="entry name" value="PYRROLINE-5-CARBOXYLATE REDUCTASE"/>
    <property type="match status" value="1"/>
</dbReference>
<keyword evidence="4" id="KW-0963">Cytoplasm</keyword>
<gene>
    <name evidence="4" type="primary">proC</name>
    <name evidence="8" type="ORF">B273_0829</name>
</gene>
<dbReference type="GO" id="GO:0004735">
    <property type="term" value="F:pyrroline-5-carboxylate reductase activity"/>
    <property type="evidence" value="ECO:0007669"/>
    <property type="project" value="UniProtKB-UniRule"/>
</dbReference>
<dbReference type="HAMAP" id="MF_01925">
    <property type="entry name" value="P5C_reductase"/>
    <property type="match status" value="1"/>
</dbReference>
<evidence type="ECO:0000256" key="2">
    <source>
        <dbReference type="ARBA" id="ARBA00022857"/>
    </source>
</evidence>
<name>K6H2F9_9GAMM</name>
<keyword evidence="4" id="KW-0641">Proline biosynthesis</keyword>